<feature type="domain" description="Phage capsid-like C-terminal" evidence="3">
    <location>
        <begin position="124"/>
        <end position="395"/>
    </location>
</feature>
<reference evidence="4" key="1">
    <citation type="submission" date="2022-06" db="EMBL/GenBank/DDBJ databases">
        <title>CFH 74404 Thermomicrobiaceae sp.</title>
        <authorList>
            <person name="Ming H."/>
            <person name="Li W.-J."/>
            <person name="Zhao Z."/>
        </authorList>
    </citation>
    <scope>NUCLEOTIDE SEQUENCE</scope>
    <source>
        <strain evidence="4">CFH 74404</strain>
    </source>
</reference>
<accession>A0AA41WBQ1</accession>
<dbReference type="AlphaFoldDB" id="A0AA41WBQ1"/>
<dbReference type="RefSeq" id="WP_284057571.1">
    <property type="nucleotide sequence ID" value="NZ_JAMSLR010000008.1"/>
</dbReference>
<dbReference type="EMBL" id="JAMSLR010000008">
    <property type="protein sequence ID" value="MCM8749787.1"/>
    <property type="molecule type" value="Genomic_DNA"/>
</dbReference>
<dbReference type="InterPro" id="IPR024455">
    <property type="entry name" value="Phage_capsid"/>
</dbReference>
<dbReference type="Pfam" id="PF05065">
    <property type="entry name" value="Phage_capsid"/>
    <property type="match status" value="1"/>
</dbReference>
<keyword evidence="2" id="KW-0175">Coiled coil</keyword>
<evidence type="ECO:0000259" key="3">
    <source>
        <dbReference type="Pfam" id="PF05065"/>
    </source>
</evidence>
<evidence type="ECO:0000313" key="4">
    <source>
        <dbReference type="EMBL" id="MCM8749787.1"/>
    </source>
</evidence>
<dbReference type="NCBIfam" id="TIGR01554">
    <property type="entry name" value="major_cap_HK97"/>
    <property type="match status" value="1"/>
</dbReference>
<gene>
    <name evidence="4" type="ORF">NET02_11560</name>
</gene>
<keyword evidence="5" id="KW-1185">Reference proteome</keyword>
<evidence type="ECO:0000313" key="5">
    <source>
        <dbReference type="Proteomes" id="UP001165306"/>
    </source>
</evidence>
<feature type="coiled-coil region" evidence="2">
    <location>
        <begin position="4"/>
        <end position="57"/>
    </location>
</feature>
<protein>
    <submittedName>
        <fullName evidence="4">Phage major capsid protein</fullName>
    </submittedName>
</protein>
<name>A0AA41WBQ1_9BACT</name>
<comment type="caution">
    <text evidence="4">The sequence shown here is derived from an EMBL/GenBank/DDBJ whole genome shotgun (WGS) entry which is preliminary data.</text>
</comment>
<dbReference type="InterPro" id="IPR054612">
    <property type="entry name" value="Phage_capsid-like_C"/>
</dbReference>
<dbReference type="Gene3D" id="3.30.2320.10">
    <property type="entry name" value="hypothetical protein PF0899 domain"/>
    <property type="match status" value="1"/>
</dbReference>
<dbReference type="Proteomes" id="UP001165306">
    <property type="component" value="Unassembled WGS sequence"/>
</dbReference>
<comment type="subcellular location">
    <subcellularLocation>
        <location evidence="1">Virion</location>
    </subcellularLocation>
</comment>
<proteinExistence type="predicted"/>
<organism evidence="4 5">
    <name type="scientific">Thermalbibacter longus</name>
    <dbReference type="NCBI Taxonomy" id="2951981"/>
    <lineage>
        <taxon>Bacteria</taxon>
        <taxon>Pseudomonadati</taxon>
        <taxon>Thermomicrobiota</taxon>
        <taxon>Thermomicrobia</taxon>
        <taxon>Thermomicrobiales</taxon>
        <taxon>Thermomicrobiaceae</taxon>
        <taxon>Thermalbibacter</taxon>
    </lineage>
</organism>
<evidence type="ECO:0000256" key="2">
    <source>
        <dbReference type="SAM" id="Coils"/>
    </source>
</evidence>
<dbReference type="SUPFAM" id="SSF56563">
    <property type="entry name" value="Major capsid protein gp5"/>
    <property type="match status" value="1"/>
</dbReference>
<sequence length="400" mass="42668">MNLLERRQQLYADMKALLDRAEAREDRSLTGDEYALYKRLEAEFDQLTEQMQDSRSQPVTLDPILQAMFNRQPGGDSRGFLTAEQRMQPSPSGLSLAKALRGMVTGDWRHAEAEQRALGIGANGAVLVNDVLAGEVIDLARAKSGVIAAGALTYPMAAGTVKLPKLIADPAVAWRLEHAQIAETTPNFAAVTLTAKSLAALVKISVELLQDSPLTENAVRTAIAQAMAAELDRAALRGSGTDPEPRGIRNVAGVNLVDLGANGSALTSYDPIIDAVTAIRSDNREPKAYILSPREQGTLSKFKDSAGNYLTVPDVVATLRQVATSAVETTEPAGTAGNVGATIYVGDFSHCIIGIRQELTLVPLRERFADYGEVGILAILRADVAVTDPNAFALVTPVIP</sequence>
<evidence type="ECO:0000256" key="1">
    <source>
        <dbReference type="ARBA" id="ARBA00004328"/>
    </source>
</evidence>
<dbReference type="Gene3D" id="3.30.2400.10">
    <property type="entry name" value="Major capsid protein gp5"/>
    <property type="match status" value="1"/>
</dbReference>